<proteinExistence type="predicted"/>
<reference evidence="2" key="1">
    <citation type="submission" date="2022-01" db="EMBL/GenBank/DDBJ databases">
        <title>Whole genome-based taxonomy of the Shewanellaceae.</title>
        <authorList>
            <person name="Martin-Rodriguez A.J."/>
        </authorList>
    </citation>
    <scope>NUCLEOTIDE SEQUENCE</scope>
    <source>
        <strain evidence="2">DSM 23803</strain>
    </source>
</reference>
<dbReference type="RefSeq" id="WP_188927090.1">
    <property type="nucleotide sequence ID" value="NZ_BMQI01000077.1"/>
</dbReference>
<gene>
    <name evidence="2" type="ORF">L2749_20560</name>
</gene>
<comment type="caution">
    <text evidence="2">The sequence shown here is derived from an EMBL/GenBank/DDBJ whole genome shotgun (WGS) entry which is preliminary data.</text>
</comment>
<protein>
    <submittedName>
        <fullName evidence="2">Uncharacterized protein</fullName>
    </submittedName>
</protein>
<evidence type="ECO:0000256" key="1">
    <source>
        <dbReference type="SAM" id="Coils"/>
    </source>
</evidence>
<accession>A0A9X2CEB3</accession>
<keyword evidence="3" id="KW-1185">Reference proteome</keyword>
<keyword evidence="1" id="KW-0175">Coiled coil</keyword>
<feature type="coiled-coil region" evidence="1">
    <location>
        <begin position="362"/>
        <end position="389"/>
    </location>
</feature>
<evidence type="ECO:0000313" key="3">
    <source>
        <dbReference type="Proteomes" id="UP001139408"/>
    </source>
</evidence>
<evidence type="ECO:0000313" key="2">
    <source>
        <dbReference type="EMBL" id="MCL1107603.1"/>
    </source>
</evidence>
<organism evidence="2 3">
    <name type="scientific">Shewanella algicola</name>
    <dbReference type="NCBI Taxonomy" id="640633"/>
    <lineage>
        <taxon>Bacteria</taxon>
        <taxon>Pseudomonadati</taxon>
        <taxon>Pseudomonadota</taxon>
        <taxon>Gammaproteobacteria</taxon>
        <taxon>Alteromonadales</taxon>
        <taxon>Shewanellaceae</taxon>
        <taxon>Shewanella</taxon>
    </lineage>
</organism>
<name>A0A9X2CEB3_9GAMM</name>
<dbReference type="EMBL" id="JAKILJ010000071">
    <property type="protein sequence ID" value="MCL1107603.1"/>
    <property type="molecule type" value="Genomic_DNA"/>
</dbReference>
<dbReference type="AlphaFoldDB" id="A0A9X2CEB3"/>
<dbReference type="Proteomes" id="UP001139408">
    <property type="component" value="Unassembled WGS sequence"/>
</dbReference>
<sequence>MRLTTLFFAFVNYAFNDKGRRAGKATLFHSLRLTEEMALKQKYLTKSQKLMRSKNEIEIEWDSSLSHTNLIDTPEGIVPLDNFSQEQREQMMFEILQPQTMKSADARKLGQDKARSKNKLKEWIKAGHFCKKGIELVDEIFSSDSLINVHHAAYRLNLLDMKRKAQRVEQLVNYIKAHNALLDKPNSLNSVNFEELLFKIPINNQIGTDIVSNEEMMHAMKSFLQRYYPDYPIKLMVLHHDERLPGEITGGHVHAFISGKNALTHQYDLRLAHIRNVNAFLFDRKGVDAELLSEKGRLNREQAGDVAKHMQEMFYEFVNEHLFHPKGINADFHPESVRKSEKRMQMRKEAKLAKRDRPFNYHTRLLEDVDSLENKSKSLNDKVSLQKKTVDDLESKAAYLSESCETLIIKRDALKLECIQQEAAAQKNQRRLSKKMRLEQEVDERLSAKVKEEKKLDASIWLKQQKHTELDSAIAEKQSILDRFSVMTTQALLPVHKMLEHMNNRLILKGRAGAAEFMQYVIKAFSADLPAELRKILIKIANNTGDTELENALTRKDSQINDSLDM</sequence>